<comment type="caution">
    <text evidence="2">The sequence shown here is derived from an EMBL/GenBank/DDBJ whole genome shotgun (WGS) entry which is preliminary data.</text>
</comment>
<feature type="domain" description="D-galactarate/Altronate dehydratase second" evidence="1">
    <location>
        <begin position="8"/>
        <end position="58"/>
    </location>
</feature>
<dbReference type="EMBL" id="LAZR01000525">
    <property type="protein sequence ID" value="KKN65384.1"/>
    <property type="molecule type" value="Genomic_DNA"/>
</dbReference>
<reference evidence="2" key="1">
    <citation type="journal article" date="2015" name="Nature">
        <title>Complex archaea that bridge the gap between prokaryotes and eukaryotes.</title>
        <authorList>
            <person name="Spang A."/>
            <person name="Saw J.H."/>
            <person name="Jorgensen S.L."/>
            <person name="Zaremba-Niedzwiedzka K."/>
            <person name="Martijn J."/>
            <person name="Lind A.E."/>
            <person name="van Eijk R."/>
            <person name="Schleper C."/>
            <person name="Guy L."/>
            <person name="Ettema T.J."/>
        </authorList>
    </citation>
    <scope>NUCLEOTIDE SEQUENCE</scope>
</reference>
<accession>A0A0F9SEE2</accession>
<dbReference type="GO" id="GO:0016829">
    <property type="term" value="F:lyase activity"/>
    <property type="evidence" value="ECO:0007669"/>
    <property type="project" value="InterPro"/>
</dbReference>
<dbReference type="AlphaFoldDB" id="A0A0F9SEE2"/>
<proteinExistence type="predicted"/>
<dbReference type="InterPro" id="IPR007392">
    <property type="entry name" value="GD_AH_second"/>
</dbReference>
<organism evidence="2">
    <name type="scientific">marine sediment metagenome</name>
    <dbReference type="NCBI Taxonomy" id="412755"/>
    <lineage>
        <taxon>unclassified sequences</taxon>
        <taxon>metagenomes</taxon>
        <taxon>ecological metagenomes</taxon>
    </lineage>
</organism>
<evidence type="ECO:0000259" key="1">
    <source>
        <dbReference type="Pfam" id="PF04295"/>
    </source>
</evidence>
<name>A0A0F9SEE2_9ZZZZ</name>
<protein>
    <recommendedName>
        <fullName evidence="1">D-galactarate/Altronate dehydratase second domain-containing protein</fullName>
    </recommendedName>
</protein>
<dbReference type="Pfam" id="PF04295">
    <property type="entry name" value="GD_AH_second"/>
    <property type="match status" value="1"/>
</dbReference>
<sequence length="67" mass="7417">MMDEGFLGYSRSNGKVGIRIKIAVISSVVCANTVARRIAEKLDNVVAITHPHGCGQFTKYKIPIYYD</sequence>
<gene>
    <name evidence="2" type="ORF">LCGC14_0481970</name>
</gene>
<evidence type="ECO:0000313" key="2">
    <source>
        <dbReference type="EMBL" id="KKN65384.1"/>
    </source>
</evidence>